<dbReference type="PANTHER" id="PTHR36503">
    <property type="entry name" value="BLR2520 PROTEIN"/>
    <property type="match status" value="1"/>
</dbReference>
<gene>
    <name evidence="2" type="ORF">A2774_05215</name>
</gene>
<comment type="caution">
    <text evidence="2">The sequence shown here is derived from an EMBL/GenBank/DDBJ whole genome shotgun (WGS) entry which is preliminary data.</text>
</comment>
<dbReference type="Pfam" id="PF00903">
    <property type="entry name" value="Glyoxalase"/>
    <property type="match status" value="1"/>
</dbReference>
<dbReference type="PANTHER" id="PTHR36503:SF1">
    <property type="entry name" value="BLR2520 PROTEIN"/>
    <property type="match status" value="1"/>
</dbReference>
<evidence type="ECO:0000259" key="1">
    <source>
        <dbReference type="PROSITE" id="PS51819"/>
    </source>
</evidence>
<dbReference type="Proteomes" id="UP000177208">
    <property type="component" value="Unassembled WGS sequence"/>
</dbReference>
<proteinExistence type="predicted"/>
<dbReference type="EMBL" id="MFZG01000024">
    <property type="protein sequence ID" value="OGK16313.1"/>
    <property type="molecule type" value="Genomic_DNA"/>
</dbReference>
<dbReference type="InterPro" id="IPR029068">
    <property type="entry name" value="Glyas_Bleomycin-R_OHBP_Dase"/>
</dbReference>
<sequence length="130" mass="15554">MSNNKIEWIIIVTEKYQESRKFYRDILDFKIVRESVNEEFTQFKLGNLYFATYGRKQVEKLVGKKYLSNVGSTIFTFAETDNIDKQYDELKTKGVRFIIPPTTQPWGQRTAYFLDPDGYIWEIQQWVKKT</sequence>
<dbReference type="InterPro" id="IPR037523">
    <property type="entry name" value="VOC_core"/>
</dbReference>
<accession>A0A1F7GBK8</accession>
<evidence type="ECO:0000313" key="2">
    <source>
        <dbReference type="EMBL" id="OGK16313.1"/>
    </source>
</evidence>
<dbReference type="InterPro" id="IPR004360">
    <property type="entry name" value="Glyas_Fos-R_dOase_dom"/>
</dbReference>
<evidence type="ECO:0000313" key="3">
    <source>
        <dbReference type="Proteomes" id="UP000177208"/>
    </source>
</evidence>
<feature type="domain" description="VOC" evidence="1">
    <location>
        <begin position="5"/>
        <end position="126"/>
    </location>
</feature>
<dbReference type="SUPFAM" id="SSF54593">
    <property type="entry name" value="Glyoxalase/Bleomycin resistance protein/Dihydroxybiphenyl dioxygenase"/>
    <property type="match status" value="1"/>
</dbReference>
<dbReference type="PROSITE" id="PS51819">
    <property type="entry name" value="VOC"/>
    <property type="match status" value="1"/>
</dbReference>
<dbReference type="AlphaFoldDB" id="A0A1F7GBK8"/>
<organism evidence="2 3">
    <name type="scientific">Candidatus Roizmanbacteria bacterium RIFCSPHIGHO2_01_FULL_39_12c</name>
    <dbReference type="NCBI Taxonomy" id="1802031"/>
    <lineage>
        <taxon>Bacteria</taxon>
        <taxon>Candidatus Roizmaniibacteriota</taxon>
    </lineage>
</organism>
<reference evidence="2 3" key="1">
    <citation type="journal article" date="2016" name="Nat. Commun.">
        <title>Thousands of microbial genomes shed light on interconnected biogeochemical processes in an aquifer system.</title>
        <authorList>
            <person name="Anantharaman K."/>
            <person name="Brown C.T."/>
            <person name="Hug L.A."/>
            <person name="Sharon I."/>
            <person name="Castelle C.J."/>
            <person name="Probst A.J."/>
            <person name="Thomas B.C."/>
            <person name="Singh A."/>
            <person name="Wilkins M.J."/>
            <person name="Karaoz U."/>
            <person name="Brodie E.L."/>
            <person name="Williams K.H."/>
            <person name="Hubbard S.S."/>
            <person name="Banfield J.F."/>
        </authorList>
    </citation>
    <scope>NUCLEOTIDE SEQUENCE [LARGE SCALE GENOMIC DNA]</scope>
</reference>
<name>A0A1F7GBK8_9BACT</name>
<protein>
    <recommendedName>
        <fullName evidence="1">VOC domain-containing protein</fullName>
    </recommendedName>
</protein>
<dbReference type="Gene3D" id="3.10.180.10">
    <property type="entry name" value="2,3-Dihydroxybiphenyl 1,2-Dioxygenase, domain 1"/>
    <property type="match status" value="1"/>
</dbReference>